<dbReference type="EMBL" id="JANPWB010000016">
    <property type="protein sequence ID" value="KAJ1081642.1"/>
    <property type="molecule type" value="Genomic_DNA"/>
</dbReference>
<keyword evidence="3" id="KW-1185">Reference proteome</keyword>
<comment type="caution">
    <text evidence="2">The sequence shown here is derived from an EMBL/GenBank/DDBJ whole genome shotgun (WGS) entry which is preliminary data.</text>
</comment>
<name>A0AAV7KR54_PLEWA</name>
<organism evidence="2 3">
    <name type="scientific">Pleurodeles waltl</name>
    <name type="common">Iberian ribbed newt</name>
    <dbReference type="NCBI Taxonomy" id="8319"/>
    <lineage>
        <taxon>Eukaryota</taxon>
        <taxon>Metazoa</taxon>
        <taxon>Chordata</taxon>
        <taxon>Craniata</taxon>
        <taxon>Vertebrata</taxon>
        <taxon>Euteleostomi</taxon>
        <taxon>Amphibia</taxon>
        <taxon>Batrachia</taxon>
        <taxon>Caudata</taxon>
        <taxon>Salamandroidea</taxon>
        <taxon>Salamandridae</taxon>
        <taxon>Pleurodelinae</taxon>
        <taxon>Pleurodeles</taxon>
    </lineage>
</organism>
<feature type="region of interest" description="Disordered" evidence="1">
    <location>
        <begin position="1"/>
        <end position="56"/>
    </location>
</feature>
<protein>
    <submittedName>
        <fullName evidence="2">Uncharacterized protein</fullName>
    </submittedName>
</protein>
<proteinExistence type="predicted"/>
<dbReference type="AlphaFoldDB" id="A0AAV7KR54"/>
<dbReference type="Proteomes" id="UP001066276">
    <property type="component" value="Chromosome 12"/>
</dbReference>
<reference evidence="2" key="1">
    <citation type="journal article" date="2022" name="bioRxiv">
        <title>Sequencing and chromosome-scale assembly of the giantPleurodeles waltlgenome.</title>
        <authorList>
            <person name="Brown T."/>
            <person name="Elewa A."/>
            <person name="Iarovenko S."/>
            <person name="Subramanian E."/>
            <person name="Araus A.J."/>
            <person name="Petzold A."/>
            <person name="Susuki M."/>
            <person name="Suzuki K.-i.T."/>
            <person name="Hayashi T."/>
            <person name="Toyoda A."/>
            <person name="Oliveira C."/>
            <person name="Osipova E."/>
            <person name="Leigh N.D."/>
            <person name="Simon A."/>
            <person name="Yun M.H."/>
        </authorList>
    </citation>
    <scope>NUCLEOTIDE SEQUENCE</scope>
    <source>
        <strain evidence="2">20211129_DDA</strain>
        <tissue evidence="2">Liver</tissue>
    </source>
</reference>
<evidence type="ECO:0000256" key="1">
    <source>
        <dbReference type="SAM" id="MobiDB-lite"/>
    </source>
</evidence>
<evidence type="ECO:0000313" key="3">
    <source>
        <dbReference type="Proteomes" id="UP001066276"/>
    </source>
</evidence>
<sequence length="167" mass="17581">MAPKVPRCSKGRGGAGVNKRRQLPPRQETIANTGLNQAVKPRGPHSEKGPPQAEGACLEAGLNDVSAVKHGGGPSIADIFKAPSQTKRSATLPGKEVAYMVSSSLRDQQLEAVNSNPNEGTNADQTVRDLSVQPETVVSSSQVSVNVYDSIFLASEVSPPLCEHDLN</sequence>
<evidence type="ECO:0000313" key="2">
    <source>
        <dbReference type="EMBL" id="KAJ1081642.1"/>
    </source>
</evidence>
<gene>
    <name evidence="2" type="ORF">NDU88_001820</name>
</gene>
<accession>A0AAV7KR54</accession>